<dbReference type="EMBL" id="JBCNJP010000028">
    <property type="protein sequence ID" value="KAK9050883.1"/>
    <property type="molecule type" value="Genomic_DNA"/>
</dbReference>
<sequence>MLDLGTFPRCLVDVEDYVSRPDKISVAEAVVLKGEFGVLGPDDDCWSQMAGRIHFADEGKSPLVQTLSLKPRHVLIMLQHSQSENLRFYYFILHSVQQKPDVTITSADSDTDIDESDDESVETITLGDRRIGMKTSDLEDLSDHDN</sequence>
<evidence type="ECO:0000313" key="2">
    <source>
        <dbReference type="EMBL" id="KAK9050883.1"/>
    </source>
</evidence>
<feature type="region of interest" description="Disordered" evidence="1">
    <location>
        <begin position="106"/>
        <end position="128"/>
    </location>
</feature>
<name>A0AAP0C8W6_9ASTR</name>
<gene>
    <name evidence="2" type="ORF">SSX86_030146</name>
</gene>
<comment type="caution">
    <text evidence="2">The sequence shown here is derived from an EMBL/GenBank/DDBJ whole genome shotgun (WGS) entry which is preliminary data.</text>
</comment>
<reference evidence="2 3" key="1">
    <citation type="submission" date="2024-04" db="EMBL/GenBank/DDBJ databases">
        <title>The reference genome of an endangered Asteraceae, Deinandra increscens subsp. villosa, native to the Central Coast of California.</title>
        <authorList>
            <person name="Guilliams M."/>
            <person name="Hasenstab-Lehman K."/>
            <person name="Meyer R."/>
            <person name="Mcevoy S."/>
        </authorList>
    </citation>
    <scope>NUCLEOTIDE SEQUENCE [LARGE SCALE GENOMIC DNA]</scope>
    <source>
        <tissue evidence="2">Leaf</tissue>
    </source>
</reference>
<proteinExistence type="predicted"/>
<accession>A0AAP0C8W6</accession>
<feature type="compositionally biased region" description="Acidic residues" evidence="1">
    <location>
        <begin position="109"/>
        <end position="121"/>
    </location>
</feature>
<evidence type="ECO:0000313" key="3">
    <source>
        <dbReference type="Proteomes" id="UP001408789"/>
    </source>
</evidence>
<protein>
    <submittedName>
        <fullName evidence="2">Uncharacterized protein</fullName>
    </submittedName>
</protein>
<evidence type="ECO:0000256" key="1">
    <source>
        <dbReference type="SAM" id="MobiDB-lite"/>
    </source>
</evidence>
<dbReference type="AlphaFoldDB" id="A0AAP0C8W6"/>
<keyword evidence="3" id="KW-1185">Reference proteome</keyword>
<organism evidence="2 3">
    <name type="scientific">Deinandra increscens subsp. villosa</name>
    <dbReference type="NCBI Taxonomy" id="3103831"/>
    <lineage>
        <taxon>Eukaryota</taxon>
        <taxon>Viridiplantae</taxon>
        <taxon>Streptophyta</taxon>
        <taxon>Embryophyta</taxon>
        <taxon>Tracheophyta</taxon>
        <taxon>Spermatophyta</taxon>
        <taxon>Magnoliopsida</taxon>
        <taxon>eudicotyledons</taxon>
        <taxon>Gunneridae</taxon>
        <taxon>Pentapetalae</taxon>
        <taxon>asterids</taxon>
        <taxon>campanulids</taxon>
        <taxon>Asterales</taxon>
        <taxon>Asteraceae</taxon>
        <taxon>Asteroideae</taxon>
        <taxon>Heliantheae alliance</taxon>
        <taxon>Madieae</taxon>
        <taxon>Madiinae</taxon>
        <taxon>Deinandra</taxon>
    </lineage>
</organism>
<dbReference type="Proteomes" id="UP001408789">
    <property type="component" value="Unassembled WGS sequence"/>
</dbReference>